<organism evidence="1 2">
    <name type="scientific">Citrullus colocynthis</name>
    <name type="common">colocynth</name>
    <dbReference type="NCBI Taxonomy" id="252529"/>
    <lineage>
        <taxon>Eukaryota</taxon>
        <taxon>Viridiplantae</taxon>
        <taxon>Streptophyta</taxon>
        <taxon>Embryophyta</taxon>
        <taxon>Tracheophyta</taxon>
        <taxon>Spermatophyta</taxon>
        <taxon>Magnoliopsida</taxon>
        <taxon>eudicotyledons</taxon>
        <taxon>Gunneridae</taxon>
        <taxon>Pentapetalae</taxon>
        <taxon>rosids</taxon>
        <taxon>fabids</taxon>
        <taxon>Cucurbitales</taxon>
        <taxon>Cucurbitaceae</taxon>
        <taxon>Benincaseae</taxon>
        <taxon>Citrullus</taxon>
    </lineage>
</organism>
<proteinExistence type="predicted"/>
<accession>A0ABP0Y4W7</accession>
<keyword evidence="2" id="KW-1185">Reference proteome</keyword>
<dbReference type="EMBL" id="OZ021736">
    <property type="protein sequence ID" value="CAK9315464.1"/>
    <property type="molecule type" value="Genomic_DNA"/>
</dbReference>
<evidence type="ECO:0000313" key="1">
    <source>
        <dbReference type="EMBL" id="CAK9315464.1"/>
    </source>
</evidence>
<sequence>MAMMHRSEMKNFRMEKKFTNGDDQQKGVTGRTHDERLVLRWQVEDDYEQPCKALTIGLVKLAIDERWVSHGERWTNNLVNGVL</sequence>
<protein>
    <submittedName>
        <fullName evidence="1">Uncharacterized protein</fullName>
    </submittedName>
</protein>
<dbReference type="Proteomes" id="UP001642487">
    <property type="component" value="Chromosome 2"/>
</dbReference>
<evidence type="ECO:0000313" key="2">
    <source>
        <dbReference type="Proteomes" id="UP001642487"/>
    </source>
</evidence>
<reference evidence="1 2" key="1">
    <citation type="submission" date="2024-03" db="EMBL/GenBank/DDBJ databases">
        <authorList>
            <person name="Gkanogiannis A."/>
            <person name="Becerra Lopez-Lavalle L."/>
        </authorList>
    </citation>
    <scope>NUCLEOTIDE SEQUENCE [LARGE SCALE GENOMIC DNA]</scope>
</reference>
<gene>
    <name evidence="1" type="ORF">CITCOLO1_LOCUS7261</name>
</gene>
<name>A0ABP0Y4W7_9ROSI</name>